<dbReference type="InterPro" id="IPR045865">
    <property type="entry name" value="ACT-like_dom_sf"/>
</dbReference>
<dbReference type="PROSITE" id="PS51671">
    <property type="entry name" value="ACT"/>
    <property type="match status" value="1"/>
</dbReference>
<keyword evidence="5" id="KW-0057">Aromatic amino acid biosynthesis</keyword>
<dbReference type="UniPathway" id="UPA00121">
    <property type="reaction ID" value="UER00345"/>
</dbReference>
<dbReference type="Pfam" id="PF00800">
    <property type="entry name" value="PDT"/>
    <property type="match status" value="1"/>
</dbReference>
<dbReference type="PANTHER" id="PTHR21022">
    <property type="entry name" value="PREPHENATE DEHYDRATASE P PROTEIN"/>
    <property type="match status" value="1"/>
</dbReference>
<dbReference type="GO" id="GO:0005737">
    <property type="term" value="C:cytoplasm"/>
    <property type="evidence" value="ECO:0007669"/>
    <property type="project" value="TreeGrafter"/>
</dbReference>
<dbReference type="SUPFAM" id="SSF53850">
    <property type="entry name" value="Periplasmic binding protein-like II"/>
    <property type="match status" value="1"/>
</dbReference>
<evidence type="ECO:0000256" key="3">
    <source>
        <dbReference type="ARBA" id="ARBA00021872"/>
    </source>
</evidence>
<protein>
    <recommendedName>
        <fullName evidence="3">Prephenate dehydratase</fullName>
        <ecNumber evidence="2">4.2.1.51</ecNumber>
    </recommendedName>
</protein>
<evidence type="ECO:0000256" key="4">
    <source>
        <dbReference type="ARBA" id="ARBA00022605"/>
    </source>
</evidence>
<dbReference type="PROSITE" id="PS51171">
    <property type="entry name" value="PREPHENATE_DEHYDR_3"/>
    <property type="match status" value="1"/>
</dbReference>
<organism evidence="12">
    <name type="scientific">Candidatus Actinomarina minuta</name>
    <dbReference type="NCBI Taxonomy" id="1389454"/>
    <lineage>
        <taxon>Bacteria</taxon>
        <taxon>Bacillati</taxon>
        <taxon>Actinomycetota</taxon>
        <taxon>Actinomycetes</taxon>
        <taxon>Candidatus Actinomarinidae</taxon>
        <taxon>Candidatus Actinomarinales</taxon>
        <taxon>Candidatus Actinomarineae</taxon>
        <taxon>Candidatus Actinomarinaceae</taxon>
        <taxon>Candidatus Actinomarina</taxon>
    </lineage>
</organism>
<evidence type="ECO:0000256" key="9">
    <source>
        <dbReference type="PIRSR" id="PIRSR001500-2"/>
    </source>
</evidence>
<dbReference type="Gene3D" id="3.40.190.10">
    <property type="entry name" value="Periplasmic binding protein-like II"/>
    <property type="match status" value="2"/>
</dbReference>
<sequence length="282" mass="32156">MAILRLSIIYMKNIKKIYYQGSKGSYSESVLKDYFPNKEYIECQTFREVVVQAGEENYGLLPVENSLVGTVVDSYETLIRSELIVYGEFKKKITHALIGLKNTKFENIERVISHPQALQQCSNFLEEMNAQLQPVFDTAGSVLSLIDEQSNTTAGIAGEHFEGDSRFKILKKNISNHIENYTRFFLVGNKDPNLEVSKNKRSAILIADDKPGSLLSALKIFEETDVNLIKLESRPLIGSPWEYKFYIDYQNANDDIDNQIIDKLELVTKKFKIIGKYGTIDL</sequence>
<dbReference type="GO" id="GO:0009094">
    <property type="term" value="P:L-phenylalanine biosynthetic process"/>
    <property type="evidence" value="ECO:0007669"/>
    <property type="project" value="UniProtKB-UniPathway"/>
</dbReference>
<evidence type="ECO:0000259" key="11">
    <source>
        <dbReference type="PROSITE" id="PS51671"/>
    </source>
</evidence>
<feature type="domain" description="ACT" evidence="11">
    <location>
        <begin position="202"/>
        <end position="278"/>
    </location>
</feature>
<dbReference type="Gene3D" id="3.30.70.260">
    <property type="match status" value="1"/>
</dbReference>
<evidence type="ECO:0000256" key="5">
    <source>
        <dbReference type="ARBA" id="ARBA00023141"/>
    </source>
</evidence>
<evidence type="ECO:0000256" key="6">
    <source>
        <dbReference type="ARBA" id="ARBA00023222"/>
    </source>
</evidence>
<keyword evidence="6" id="KW-0584">Phenylalanine biosynthesis</keyword>
<evidence type="ECO:0000256" key="7">
    <source>
        <dbReference type="ARBA" id="ARBA00023239"/>
    </source>
</evidence>
<comment type="catalytic activity">
    <reaction evidence="8">
        <text>prephenate + H(+) = 3-phenylpyruvate + CO2 + H2O</text>
        <dbReference type="Rhea" id="RHEA:21648"/>
        <dbReference type="ChEBI" id="CHEBI:15377"/>
        <dbReference type="ChEBI" id="CHEBI:15378"/>
        <dbReference type="ChEBI" id="CHEBI:16526"/>
        <dbReference type="ChEBI" id="CHEBI:18005"/>
        <dbReference type="ChEBI" id="CHEBI:29934"/>
        <dbReference type="EC" id="4.2.1.51"/>
    </reaction>
</comment>
<evidence type="ECO:0000313" key="12">
    <source>
        <dbReference type="EMBL" id="AGQ19438.1"/>
    </source>
</evidence>
<feature type="site" description="Essential for prephenate dehydratase activity" evidence="9">
    <location>
        <position position="182"/>
    </location>
</feature>
<dbReference type="EMBL" id="KC811132">
    <property type="protein sequence ID" value="AGQ19438.1"/>
    <property type="molecule type" value="Genomic_DNA"/>
</dbReference>
<comment type="pathway">
    <text evidence="1">Amino-acid biosynthesis; L-phenylalanine biosynthesis; phenylpyruvate from prephenate: step 1/1.</text>
</comment>
<evidence type="ECO:0000256" key="8">
    <source>
        <dbReference type="ARBA" id="ARBA00047848"/>
    </source>
</evidence>
<feature type="domain" description="Prephenate dehydratase" evidence="10">
    <location>
        <begin position="16"/>
        <end position="189"/>
    </location>
</feature>
<dbReference type="AlphaFoldDB" id="S5DPE3"/>
<dbReference type="PANTHER" id="PTHR21022:SF19">
    <property type="entry name" value="PREPHENATE DEHYDRATASE-RELATED"/>
    <property type="match status" value="1"/>
</dbReference>
<evidence type="ECO:0000259" key="10">
    <source>
        <dbReference type="PROSITE" id="PS51171"/>
    </source>
</evidence>
<dbReference type="EC" id="4.2.1.51" evidence="2"/>
<name>S5DPE3_9ACTN</name>
<evidence type="ECO:0000256" key="2">
    <source>
        <dbReference type="ARBA" id="ARBA00013147"/>
    </source>
</evidence>
<dbReference type="InterPro" id="IPR001086">
    <property type="entry name" value="Preph_deHydtase"/>
</dbReference>
<accession>S5DPE3</accession>
<proteinExistence type="predicted"/>
<dbReference type="CDD" id="cd04905">
    <property type="entry name" value="ACT_CM-PDT"/>
    <property type="match status" value="1"/>
</dbReference>
<dbReference type="PIRSF" id="PIRSF001500">
    <property type="entry name" value="Chor_mut_pdt_Ppr"/>
    <property type="match status" value="1"/>
</dbReference>
<reference evidence="12" key="1">
    <citation type="journal article" date="2013" name="Sci. Rep.">
        <title>Metagenomics uncovers a new group of low GC and ultra-small marine Actinobacteria.</title>
        <authorList>
            <person name="Ghai R."/>
            <person name="Mizuno C.M."/>
            <person name="Picazo A."/>
            <person name="Camacho A."/>
            <person name="Rodriguez-Valera F."/>
        </authorList>
    </citation>
    <scope>NUCLEOTIDE SEQUENCE</scope>
</reference>
<dbReference type="GO" id="GO:0004664">
    <property type="term" value="F:prephenate dehydratase activity"/>
    <property type="evidence" value="ECO:0007669"/>
    <property type="project" value="UniProtKB-EC"/>
</dbReference>
<dbReference type="CDD" id="cd13631">
    <property type="entry name" value="PBP2_Ct-PDT_like"/>
    <property type="match status" value="1"/>
</dbReference>
<keyword evidence="4" id="KW-0028">Amino-acid biosynthesis</keyword>
<evidence type="ECO:0000256" key="1">
    <source>
        <dbReference type="ARBA" id="ARBA00004741"/>
    </source>
</evidence>
<keyword evidence="7" id="KW-0456">Lyase</keyword>
<dbReference type="InterPro" id="IPR002912">
    <property type="entry name" value="ACT_dom"/>
</dbReference>
<dbReference type="InterPro" id="IPR008242">
    <property type="entry name" value="Chor_mutase/pphenate_deHydtase"/>
</dbReference>
<dbReference type="SUPFAM" id="SSF55021">
    <property type="entry name" value="ACT-like"/>
    <property type="match status" value="1"/>
</dbReference>